<dbReference type="EMBL" id="JASAOG010000354">
    <property type="protein sequence ID" value="KAK0040084.1"/>
    <property type="molecule type" value="Genomic_DNA"/>
</dbReference>
<sequence length="254" mass="27497">MTSLWLVMSIIALGWLPGLLAQTSLNFVKYDVIICVDSSVTIGLDNFRALLKSVLTEYIERWPIGEDAVKVGVIAFSTTLEVISMTGNLTLLEQKVPLMYYEGRSTNTHLALDQANTMFMSNGRTGVPKALILLTDGRARLPDKAFEYAQVLRNNSVSVWAIGVGTKYSLWELQQITANITRVNSTSTFSQLTPIDLGIPLVQVESSTTSTVISPATTSTAVSSSTDIAASLTSTSSVSTTIQPNTSPSFSIFR</sequence>
<feature type="domain" description="VWFA" evidence="2">
    <location>
        <begin position="31"/>
        <end position="199"/>
    </location>
</feature>
<dbReference type="PRINTS" id="PR00453">
    <property type="entry name" value="VWFADOMAIN"/>
</dbReference>
<keyword evidence="1" id="KW-0732">Signal</keyword>
<dbReference type="InterPro" id="IPR050525">
    <property type="entry name" value="ECM_Assembly_Org"/>
</dbReference>
<dbReference type="Proteomes" id="UP001233172">
    <property type="component" value="Unassembled WGS sequence"/>
</dbReference>
<reference evidence="3" key="1">
    <citation type="journal article" date="2023" name="PLoS Negl. Trop. Dis.">
        <title>A genome sequence for Biomphalaria pfeifferi, the major vector snail for the human-infecting parasite Schistosoma mansoni.</title>
        <authorList>
            <person name="Bu L."/>
            <person name="Lu L."/>
            <person name="Laidemitt M.R."/>
            <person name="Zhang S.M."/>
            <person name="Mutuku M."/>
            <person name="Mkoji G."/>
            <person name="Steinauer M."/>
            <person name="Loker E.S."/>
        </authorList>
    </citation>
    <scope>NUCLEOTIDE SEQUENCE</scope>
    <source>
        <strain evidence="3">KasaAsao</strain>
    </source>
</reference>
<keyword evidence="4" id="KW-1185">Reference proteome</keyword>
<dbReference type="PROSITE" id="PS50234">
    <property type="entry name" value="VWFA"/>
    <property type="match status" value="1"/>
</dbReference>
<evidence type="ECO:0000313" key="3">
    <source>
        <dbReference type="EMBL" id="KAK0040084.1"/>
    </source>
</evidence>
<keyword evidence="3" id="KW-0176">Collagen</keyword>
<dbReference type="GO" id="GO:0005581">
    <property type="term" value="C:collagen trimer"/>
    <property type="evidence" value="ECO:0007669"/>
    <property type="project" value="UniProtKB-KW"/>
</dbReference>
<dbReference type="PANTHER" id="PTHR24020">
    <property type="entry name" value="COLLAGEN ALPHA"/>
    <property type="match status" value="1"/>
</dbReference>
<accession>A0AAD8EVA3</accession>
<feature type="signal peptide" evidence="1">
    <location>
        <begin position="1"/>
        <end position="21"/>
    </location>
</feature>
<dbReference type="PANTHER" id="PTHR24020:SF20">
    <property type="entry name" value="PH DOMAIN-CONTAINING PROTEIN"/>
    <property type="match status" value="1"/>
</dbReference>
<dbReference type="InterPro" id="IPR036465">
    <property type="entry name" value="vWFA_dom_sf"/>
</dbReference>
<protein>
    <submittedName>
        <fullName evidence="3">Collagen alpha-3(VI) chain</fullName>
    </submittedName>
</protein>
<organism evidence="3 4">
    <name type="scientific">Biomphalaria pfeifferi</name>
    <name type="common">Bloodfluke planorb</name>
    <name type="synonym">Freshwater snail</name>
    <dbReference type="NCBI Taxonomy" id="112525"/>
    <lineage>
        <taxon>Eukaryota</taxon>
        <taxon>Metazoa</taxon>
        <taxon>Spiralia</taxon>
        <taxon>Lophotrochozoa</taxon>
        <taxon>Mollusca</taxon>
        <taxon>Gastropoda</taxon>
        <taxon>Heterobranchia</taxon>
        <taxon>Euthyneura</taxon>
        <taxon>Panpulmonata</taxon>
        <taxon>Hygrophila</taxon>
        <taxon>Lymnaeoidea</taxon>
        <taxon>Planorbidae</taxon>
        <taxon>Biomphalaria</taxon>
    </lineage>
</organism>
<name>A0AAD8EVA3_BIOPF</name>
<evidence type="ECO:0000313" key="4">
    <source>
        <dbReference type="Proteomes" id="UP001233172"/>
    </source>
</evidence>
<comment type="caution">
    <text evidence="3">The sequence shown here is derived from an EMBL/GenBank/DDBJ whole genome shotgun (WGS) entry which is preliminary data.</text>
</comment>
<dbReference type="AlphaFoldDB" id="A0AAD8EVA3"/>
<gene>
    <name evidence="3" type="ORF">Bpfe_030485</name>
</gene>
<proteinExistence type="predicted"/>
<dbReference type="InterPro" id="IPR002035">
    <property type="entry name" value="VWF_A"/>
</dbReference>
<reference evidence="3" key="2">
    <citation type="submission" date="2023-04" db="EMBL/GenBank/DDBJ databases">
        <authorList>
            <person name="Bu L."/>
            <person name="Lu L."/>
            <person name="Laidemitt M.R."/>
            <person name="Zhang S.M."/>
            <person name="Mutuku M."/>
            <person name="Mkoji G."/>
            <person name="Steinauer M."/>
            <person name="Loker E.S."/>
        </authorList>
    </citation>
    <scope>NUCLEOTIDE SEQUENCE</scope>
    <source>
        <strain evidence="3">KasaAsao</strain>
        <tissue evidence="3">Whole Snail</tissue>
    </source>
</reference>
<feature type="chain" id="PRO_5042079818" evidence="1">
    <location>
        <begin position="22"/>
        <end position="254"/>
    </location>
</feature>
<dbReference type="SUPFAM" id="SSF53300">
    <property type="entry name" value="vWA-like"/>
    <property type="match status" value="1"/>
</dbReference>
<dbReference type="Gene3D" id="3.40.50.410">
    <property type="entry name" value="von Willebrand factor, type A domain"/>
    <property type="match status" value="1"/>
</dbReference>
<dbReference type="SMART" id="SM00327">
    <property type="entry name" value="VWA"/>
    <property type="match status" value="1"/>
</dbReference>
<evidence type="ECO:0000259" key="2">
    <source>
        <dbReference type="PROSITE" id="PS50234"/>
    </source>
</evidence>
<dbReference type="Pfam" id="PF00092">
    <property type="entry name" value="VWA"/>
    <property type="match status" value="1"/>
</dbReference>
<evidence type="ECO:0000256" key="1">
    <source>
        <dbReference type="SAM" id="SignalP"/>
    </source>
</evidence>